<sequence length="115" mass="13570">MLIWAPIGLPAVVLHYVVWDATDSYWLGYLAGSVLPVVVMPWLAPRVSYRRRDALITVIAWPYMAGQIASRMALLPYRDWAPRTDEVRRSRWHHNPRYAGYWWISRKPSPWPPKR</sequence>
<evidence type="ECO:0000313" key="2">
    <source>
        <dbReference type="EMBL" id="PWR13649.1"/>
    </source>
</evidence>
<name>A0A317DFX1_9ACTN</name>
<protein>
    <submittedName>
        <fullName evidence="2">Uncharacterized protein</fullName>
    </submittedName>
</protein>
<dbReference type="EMBL" id="QGKS01000258">
    <property type="protein sequence ID" value="PWR13649.1"/>
    <property type="molecule type" value="Genomic_DNA"/>
</dbReference>
<dbReference type="AlphaFoldDB" id="A0A317DFX1"/>
<dbReference type="OrthoDB" id="3392123at2"/>
<accession>A0A317DFX1</accession>
<organism evidence="2 3">
    <name type="scientific">Micromonospora sicca</name>
    <dbReference type="NCBI Taxonomy" id="2202420"/>
    <lineage>
        <taxon>Bacteria</taxon>
        <taxon>Bacillati</taxon>
        <taxon>Actinomycetota</taxon>
        <taxon>Actinomycetes</taxon>
        <taxon>Micromonosporales</taxon>
        <taxon>Micromonosporaceae</taxon>
        <taxon>Micromonospora</taxon>
    </lineage>
</organism>
<keyword evidence="1" id="KW-0812">Transmembrane</keyword>
<proteinExistence type="predicted"/>
<dbReference type="Proteomes" id="UP000246050">
    <property type="component" value="Unassembled WGS sequence"/>
</dbReference>
<evidence type="ECO:0000256" key="1">
    <source>
        <dbReference type="SAM" id="Phobius"/>
    </source>
</evidence>
<keyword evidence="1" id="KW-0472">Membrane</keyword>
<gene>
    <name evidence="2" type="ORF">DKT69_20105</name>
</gene>
<comment type="caution">
    <text evidence="2">The sequence shown here is derived from an EMBL/GenBank/DDBJ whole genome shotgun (WGS) entry which is preliminary data.</text>
</comment>
<evidence type="ECO:0000313" key="3">
    <source>
        <dbReference type="Proteomes" id="UP000246050"/>
    </source>
</evidence>
<reference evidence="2 3" key="1">
    <citation type="submission" date="2018-05" db="EMBL/GenBank/DDBJ databases">
        <title>Micromonosporas from Atacama Desert.</title>
        <authorList>
            <person name="Carro L."/>
            <person name="Golinska P."/>
            <person name="Klenk H.-P."/>
            <person name="Goodfellow M."/>
        </authorList>
    </citation>
    <scope>NUCLEOTIDE SEQUENCE [LARGE SCALE GENOMIC DNA]</scope>
    <source>
        <strain evidence="2 3">4G51</strain>
    </source>
</reference>
<feature type="transmembrane region" description="Helical" evidence="1">
    <location>
        <begin position="26"/>
        <end position="44"/>
    </location>
</feature>
<keyword evidence="1" id="KW-1133">Transmembrane helix</keyword>